<dbReference type="EMBL" id="LBVU01000003">
    <property type="protein sequence ID" value="KKQ92243.1"/>
    <property type="molecule type" value="Genomic_DNA"/>
</dbReference>
<dbReference type="InterPro" id="IPR007421">
    <property type="entry name" value="Schlafen_AlbA_2_dom"/>
</dbReference>
<dbReference type="AlphaFoldDB" id="A0A0G0LK18"/>
<dbReference type="PANTHER" id="PTHR30595">
    <property type="entry name" value="GLPR-RELATED TRANSCRIPTIONAL REPRESSOR"/>
    <property type="match status" value="1"/>
</dbReference>
<organism evidence="2 3">
    <name type="scientific">Candidatus Woesebacteria bacterium GW2011_GWB1_39_10</name>
    <dbReference type="NCBI Taxonomy" id="1618572"/>
    <lineage>
        <taxon>Bacteria</taxon>
        <taxon>Candidatus Woeseibacteriota</taxon>
    </lineage>
</organism>
<sequence length="389" mass="43633">MISKQLDQITIEDLEKLVENSVSEKKTLEYKSVPLYGSDSERKEFLADISSFANASGGDLIFGVEQSDGIPIKVSGMKISNIDAEILKLENIIRDGIEPRINVLTHAVSVKDGNIALIFRINRSWVGPHRVIFKGHDKFYSRNSAGKYPLDTNELKIAFTLSQTLVDKIGDFKNGRILDLISDKTPIPFYNGGKVVLHLIPLESFNLESSFGLNKLQEVLPKMIPMRTSSWNQKINLEGLLSYSGGQNDKSHSYVQLYRSGIIEAVEGLTLSKDQEQKVLPSKGYEGMLIKALNKYMEILKDLKINPPVAIFLTLLGVNGYRITSSDLFFDSDENNLINKDVLNLPETLVENYNISSTSILRPMFDLVWNACGFEKSLNFNDGGEWIDK</sequence>
<proteinExistence type="predicted"/>
<reference evidence="2 3" key="1">
    <citation type="journal article" date="2015" name="Nature">
        <title>rRNA introns, odd ribosomes, and small enigmatic genomes across a large radiation of phyla.</title>
        <authorList>
            <person name="Brown C.T."/>
            <person name="Hug L.A."/>
            <person name="Thomas B.C."/>
            <person name="Sharon I."/>
            <person name="Castelle C.J."/>
            <person name="Singh A."/>
            <person name="Wilkins M.J."/>
            <person name="Williams K.H."/>
            <person name="Banfield J.F."/>
        </authorList>
    </citation>
    <scope>NUCLEOTIDE SEQUENCE [LARGE SCALE GENOMIC DNA]</scope>
</reference>
<gene>
    <name evidence="2" type="ORF">UT17_C0003G0266</name>
</gene>
<dbReference type="InterPro" id="IPR038461">
    <property type="entry name" value="Schlafen_AlbA_2_dom_sf"/>
</dbReference>
<comment type="caution">
    <text evidence="2">The sequence shown here is derived from an EMBL/GenBank/DDBJ whole genome shotgun (WGS) entry which is preliminary data.</text>
</comment>
<dbReference type="Gene3D" id="3.30.950.30">
    <property type="entry name" value="Schlafen, AAA domain"/>
    <property type="match status" value="1"/>
</dbReference>
<accession>A0A0G0LK18</accession>
<protein>
    <submittedName>
        <fullName evidence="2">Divergent AAA domain family</fullName>
    </submittedName>
</protein>
<feature type="domain" description="Schlafen AlbA-2" evidence="1">
    <location>
        <begin position="24"/>
        <end position="150"/>
    </location>
</feature>
<dbReference type="STRING" id="1618572.UT17_C0003G0266"/>
<evidence type="ECO:0000313" key="2">
    <source>
        <dbReference type="EMBL" id="KKQ92243.1"/>
    </source>
</evidence>
<dbReference type="Proteomes" id="UP000034774">
    <property type="component" value="Unassembled WGS sequence"/>
</dbReference>
<evidence type="ECO:0000313" key="3">
    <source>
        <dbReference type="Proteomes" id="UP000034774"/>
    </source>
</evidence>
<dbReference type="PANTHER" id="PTHR30595:SF6">
    <property type="entry name" value="SCHLAFEN ALBA-2 DOMAIN-CONTAINING PROTEIN"/>
    <property type="match status" value="1"/>
</dbReference>
<evidence type="ECO:0000259" key="1">
    <source>
        <dbReference type="Pfam" id="PF04326"/>
    </source>
</evidence>
<dbReference type="PATRIC" id="fig|1618572.3.peg.706"/>
<dbReference type="Pfam" id="PF04326">
    <property type="entry name" value="SLFN_AlbA_2"/>
    <property type="match status" value="1"/>
</dbReference>
<name>A0A0G0LK18_9BACT</name>